<protein>
    <submittedName>
        <fullName evidence="2">Uncharacterized protein</fullName>
    </submittedName>
</protein>
<reference evidence="2 3" key="1">
    <citation type="journal article" date="2020" name="Nature">
        <title>Six reference-quality genomes reveal evolution of bat adaptations.</title>
        <authorList>
            <person name="Jebb D."/>
            <person name="Huang Z."/>
            <person name="Pippel M."/>
            <person name="Hughes G.M."/>
            <person name="Lavrichenko K."/>
            <person name="Devanna P."/>
            <person name="Winkler S."/>
            <person name="Jermiin L.S."/>
            <person name="Skirmuntt E.C."/>
            <person name="Katzourakis A."/>
            <person name="Burkitt-Gray L."/>
            <person name="Ray D.A."/>
            <person name="Sullivan K.A.M."/>
            <person name="Roscito J.G."/>
            <person name="Kirilenko B.M."/>
            <person name="Davalos L.M."/>
            <person name="Corthals A.P."/>
            <person name="Power M.L."/>
            <person name="Jones G."/>
            <person name="Ransome R.D."/>
            <person name="Dechmann D.K.N."/>
            <person name="Locatelli A.G."/>
            <person name="Puechmaille S.J."/>
            <person name="Fedrigo O."/>
            <person name="Jarvis E.D."/>
            <person name="Hiller M."/>
            <person name="Vernes S.C."/>
            <person name="Myers E.W."/>
            <person name="Teeling E.C."/>
        </authorList>
    </citation>
    <scope>NUCLEOTIDE SEQUENCE [LARGE SCALE GENOMIC DNA]</scope>
    <source>
        <strain evidence="2">MRouAeg1</strain>
        <tissue evidence="2">Muscle</tissue>
    </source>
</reference>
<accession>A0A7J8GCJ8</accession>
<gene>
    <name evidence="2" type="ORF">HJG63_011743</name>
</gene>
<dbReference type="AlphaFoldDB" id="A0A7J8GCJ8"/>
<evidence type="ECO:0000313" key="3">
    <source>
        <dbReference type="Proteomes" id="UP000593571"/>
    </source>
</evidence>
<feature type="region of interest" description="Disordered" evidence="1">
    <location>
        <begin position="101"/>
        <end position="132"/>
    </location>
</feature>
<evidence type="ECO:0000256" key="1">
    <source>
        <dbReference type="SAM" id="MobiDB-lite"/>
    </source>
</evidence>
<dbReference type="Proteomes" id="UP000593571">
    <property type="component" value="Unassembled WGS sequence"/>
</dbReference>
<comment type="caution">
    <text evidence="2">The sequence shown here is derived from an EMBL/GenBank/DDBJ whole genome shotgun (WGS) entry which is preliminary data.</text>
</comment>
<feature type="region of interest" description="Disordered" evidence="1">
    <location>
        <begin position="1"/>
        <end position="80"/>
    </location>
</feature>
<feature type="compositionally biased region" description="Polar residues" evidence="1">
    <location>
        <begin position="18"/>
        <end position="34"/>
    </location>
</feature>
<organism evidence="2 3">
    <name type="scientific">Rousettus aegyptiacus</name>
    <name type="common">Egyptian fruit bat</name>
    <name type="synonym">Pteropus aegyptiacus</name>
    <dbReference type="NCBI Taxonomy" id="9407"/>
    <lineage>
        <taxon>Eukaryota</taxon>
        <taxon>Metazoa</taxon>
        <taxon>Chordata</taxon>
        <taxon>Craniata</taxon>
        <taxon>Vertebrata</taxon>
        <taxon>Euteleostomi</taxon>
        <taxon>Mammalia</taxon>
        <taxon>Eutheria</taxon>
        <taxon>Laurasiatheria</taxon>
        <taxon>Chiroptera</taxon>
        <taxon>Yinpterochiroptera</taxon>
        <taxon>Pteropodoidea</taxon>
        <taxon>Pteropodidae</taxon>
        <taxon>Rousettinae</taxon>
        <taxon>Rousettus</taxon>
    </lineage>
</organism>
<feature type="compositionally biased region" description="Polar residues" evidence="1">
    <location>
        <begin position="1"/>
        <end position="11"/>
    </location>
</feature>
<sequence length="132" mass="13951">MKAKSSHSQAGSGLDSHFQCSWNQEGSEPSQQVGVGSCFPGPKSGWGPANLCRWTAEGSPRKLGGSRSQPWPPRQLQAQGPVVKAAQLSLLDLGSMGALDHPLPVAVSYPQPRPPADHFSRPGQTSKGKKRG</sequence>
<name>A0A7J8GCJ8_ROUAE</name>
<evidence type="ECO:0000313" key="2">
    <source>
        <dbReference type="EMBL" id="KAF6457212.1"/>
    </source>
</evidence>
<dbReference type="EMBL" id="JACASE010000006">
    <property type="protein sequence ID" value="KAF6457212.1"/>
    <property type="molecule type" value="Genomic_DNA"/>
</dbReference>
<proteinExistence type="predicted"/>
<keyword evidence="3" id="KW-1185">Reference proteome</keyword>